<gene>
    <name evidence="1" type="ORF">FH715_27510</name>
</gene>
<name>A0A5C4UL50_9ACTN</name>
<evidence type="ECO:0000313" key="1">
    <source>
        <dbReference type="EMBL" id="TNM24152.1"/>
    </source>
</evidence>
<dbReference type="AlphaFoldDB" id="A0A5C4UL50"/>
<evidence type="ECO:0008006" key="3">
    <source>
        <dbReference type="Google" id="ProtNLM"/>
    </source>
</evidence>
<sequence>MASAPEPSQRSPVVSFLRAASRRRASATAPAGERAGPIDVLGVVRNLTSATRLLDVLPLLRAEDGITVSFTVNPGSAFDGGLAEYLTRQRGTVLPWREATRRRFDLVVACAVNRSMRRLSRPLVVLPHGAGYNRLTHRSTGDATSSAGLSPRELLHRGRVVPDVIGLSHEEQLTRLAVSCPAAVPHARVVGDPCFDRMRANLDWRDHFREPFGATGGRRLVVINSTWGPHSLIRRHPDLPLRLTHALPVDEYVVALVLHPNVWSDDTPFGVDRRFRAARDAGLRLVSPERGWQAALIAADLVVGDTGSVSFYGAGLGRSTLLAASGEEELDPRSPMHAFGAAAPRLDPEGDLLAQLRDAERTQPAGDLTPVTERALGLTDRSAPELQRLFYELLGARVAPPVDAPRPARYPDPTPDGGPGPTAFDVVGRLVGDTVEVARHPLDPARAGARGFLAVLAEEGTRSPAAQTAEVAARRQPHGELPPERWLRERFTAQPWLSVAVAALGPGRHLFRLRDGTVAEARAVGGWAAPDPVLDPLLLGAALQVAWEAGRPPALWDEGLTLRTGDTETRLAFRGL</sequence>
<comment type="caution">
    <text evidence="1">The sequence shown here is derived from an EMBL/GenBank/DDBJ whole genome shotgun (WGS) entry which is preliminary data.</text>
</comment>
<dbReference type="OrthoDB" id="3661391at2"/>
<accession>A0A5C4UL50</accession>
<organism evidence="1 2">
    <name type="scientific">Streptomyces sedi</name>
    <dbReference type="NCBI Taxonomy" id="555059"/>
    <lineage>
        <taxon>Bacteria</taxon>
        <taxon>Bacillati</taxon>
        <taxon>Actinomycetota</taxon>
        <taxon>Actinomycetes</taxon>
        <taxon>Kitasatosporales</taxon>
        <taxon>Streptomycetaceae</taxon>
        <taxon>Streptomyces</taxon>
    </lineage>
</organism>
<keyword evidence="2" id="KW-1185">Reference proteome</keyword>
<evidence type="ECO:0000313" key="2">
    <source>
        <dbReference type="Proteomes" id="UP000311713"/>
    </source>
</evidence>
<dbReference type="EMBL" id="VDGT01000035">
    <property type="protein sequence ID" value="TNM24152.1"/>
    <property type="molecule type" value="Genomic_DNA"/>
</dbReference>
<reference evidence="1 2" key="1">
    <citation type="submission" date="2019-06" db="EMBL/GenBank/DDBJ databases">
        <title>Draft genome of Streptomyces sedi sp. JCM16909.</title>
        <authorList>
            <person name="Klykleung N."/>
            <person name="Tanasupawat S."/>
            <person name="Kudo T."/>
            <person name="Yuki M."/>
            <person name="Ohkuma M."/>
        </authorList>
    </citation>
    <scope>NUCLEOTIDE SEQUENCE [LARGE SCALE GENOMIC DNA]</scope>
    <source>
        <strain evidence="1 2">JCM 16909</strain>
    </source>
</reference>
<protein>
    <recommendedName>
        <fullName evidence="3">Translation initiation factor 2</fullName>
    </recommendedName>
</protein>
<proteinExistence type="predicted"/>
<dbReference type="Proteomes" id="UP000311713">
    <property type="component" value="Unassembled WGS sequence"/>
</dbReference>